<dbReference type="RefSeq" id="WP_378212920.1">
    <property type="nucleotide sequence ID" value="NZ_JBHLZP010000799.1"/>
</dbReference>
<evidence type="ECO:0000256" key="2">
    <source>
        <dbReference type="SAM" id="Phobius"/>
    </source>
</evidence>
<feature type="non-terminal residue" evidence="3">
    <location>
        <position position="120"/>
    </location>
</feature>
<evidence type="ECO:0000313" key="4">
    <source>
        <dbReference type="Proteomes" id="UP001589627"/>
    </source>
</evidence>
<accession>A0ABV5YXJ3</accession>
<dbReference type="Proteomes" id="UP001589627">
    <property type="component" value="Unassembled WGS sequence"/>
</dbReference>
<keyword evidence="2" id="KW-0472">Membrane</keyword>
<feature type="region of interest" description="Disordered" evidence="1">
    <location>
        <begin position="28"/>
        <end position="120"/>
    </location>
</feature>
<name>A0ABV5YXJ3_9ACTN</name>
<evidence type="ECO:0000313" key="3">
    <source>
        <dbReference type="EMBL" id="MFB9839743.1"/>
    </source>
</evidence>
<organism evidence="3 4">
    <name type="scientific">Actinoallomurus acaciae</name>
    <dbReference type="NCBI Taxonomy" id="502577"/>
    <lineage>
        <taxon>Bacteria</taxon>
        <taxon>Bacillati</taxon>
        <taxon>Actinomycetota</taxon>
        <taxon>Actinomycetes</taxon>
        <taxon>Streptosporangiales</taxon>
        <taxon>Thermomonosporaceae</taxon>
        <taxon>Actinoallomurus</taxon>
    </lineage>
</organism>
<feature type="transmembrane region" description="Helical" evidence="2">
    <location>
        <begin position="6"/>
        <end position="25"/>
    </location>
</feature>
<comment type="caution">
    <text evidence="3">The sequence shown here is derived from an EMBL/GenBank/DDBJ whole genome shotgun (WGS) entry which is preliminary data.</text>
</comment>
<gene>
    <name evidence="3" type="ORF">ACFFNX_47125</name>
</gene>
<sequence>MWGLIVVLGLVAVVVLVGVLVALGMRASRTGDDDDWMAEDEQPRGRRGRRSRGRRGEPEEYDEYEYDEEPYGDMRVAGTPLGGPQQLPAGPMAGPPGPGGPIAGPPPGSHAQLPAAPCPA</sequence>
<evidence type="ECO:0000256" key="1">
    <source>
        <dbReference type="SAM" id="MobiDB-lite"/>
    </source>
</evidence>
<feature type="compositionally biased region" description="Acidic residues" evidence="1">
    <location>
        <begin position="59"/>
        <end position="71"/>
    </location>
</feature>
<keyword evidence="2" id="KW-1133">Transmembrane helix</keyword>
<evidence type="ECO:0008006" key="5">
    <source>
        <dbReference type="Google" id="ProtNLM"/>
    </source>
</evidence>
<protein>
    <recommendedName>
        <fullName evidence="5">Secreted protein</fullName>
    </recommendedName>
</protein>
<feature type="compositionally biased region" description="Low complexity" evidence="1">
    <location>
        <begin position="77"/>
        <end position="92"/>
    </location>
</feature>
<dbReference type="EMBL" id="JBHLZP010000799">
    <property type="protein sequence ID" value="MFB9839743.1"/>
    <property type="molecule type" value="Genomic_DNA"/>
</dbReference>
<keyword evidence="4" id="KW-1185">Reference proteome</keyword>
<reference evidence="3 4" key="1">
    <citation type="submission" date="2024-09" db="EMBL/GenBank/DDBJ databases">
        <authorList>
            <person name="Sun Q."/>
            <person name="Mori K."/>
        </authorList>
    </citation>
    <scope>NUCLEOTIDE SEQUENCE [LARGE SCALE GENOMIC DNA]</scope>
    <source>
        <strain evidence="3 4">TBRC 0563</strain>
    </source>
</reference>
<proteinExistence type="predicted"/>
<feature type="compositionally biased region" description="Pro residues" evidence="1">
    <location>
        <begin position="93"/>
        <end position="108"/>
    </location>
</feature>
<keyword evidence="2" id="KW-0812">Transmembrane</keyword>